<dbReference type="SUPFAM" id="SSF56112">
    <property type="entry name" value="Protein kinase-like (PK-like)"/>
    <property type="match status" value="1"/>
</dbReference>
<dbReference type="GO" id="GO:0004694">
    <property type="term" value="F:eukaryotic translation initiation factor 2alpha kinase activity"/>
    <property type="evidence" value="ECO:0007669"/>
    <property type="project" value="TreeGrafter"/>
</dbReference>
<evidence type="ECO:0000256" key="5">
    <source>
        <dbReference type="ARBA" id="ARBA00037982"/>
    </source>
</evidence>
<organism evidence="9 10">
    <name type="scientific">Nosema bombycis (strain CQ1 / CVCC 102059)</name>
    <name type="common">Microsporidian parasite</name>
    <name type="synonym">Pebrine of silkworm</name>
    <dbReference type="NCBI Taxonomy" id="578461"/>
    <lineage>
        <taxon>Eukaryota</taxon>
        <taxon>Fungi</taxon>
        <taxon>Fungi incertae sedis</taxon>
        <taxon>Microsporidia</taxon>
        <taxon>Nosematidae</taxon>
        <taxon>Nosema</taxon>
    </lineage>
</organism>
<evidence type="ECO:0000259" key="8">
    <source>
        <dbReference type="PROSITE" id="PS50011"/>
    </source>
</evidence>
<dbReference type="PROSITE" id="PS00107">
    <property type="entry name" value="PROTEIN_KINASE_ATP"/>
    <property type="match status" value="1"/>
</dbReference>
<protein>
    <submittedName>
        <fullName evidence="9">Eukaryotic translation initiation factor 2-alpha kinase 1</fullName>
    </submittedName>
</protein>
<dbReference type="Gene3D" id="1.10.510.10">
    <property type="entry name" value="Transferase(Phosphotransferase) domain 1"/>
    <property type="match status" value="1"/>
</dbReference>
<dbReference type="SMART" id="SM00220">
    <property type="entry name" value="S_TKc"/>
    <property type="match status" value="1"/>
</dbReference>
<dbReference type="InterPro" id="IPR050339">
    <property type="entry name" value="CC_SR_Kinase"/>
</dbReference>
<evidence type="ECO:0000256" key="7">
    <source>
        <dbReference type="RuleBase" id="RU000304"/>
    </source>
</evidence>
<gene>
    <name evidence="9" type="primary">E2AK1</name>
    <name evidence="9" type="ORF">NBO_1020g0001</name>
</gene>
<dbReference type="PROSITE" id="PS50011">
    <property type="entry name" value="PROTEIN_KINASE_DOM"/>
    <property type="match status" value="1"/>
</dbReference>
<dbReference type="GO" id="GO:0003743">
    <property type="term" value="F:translation initiation factor activity"/>
    <property type="evidence" value="ECO:0007669"/>
    <property type="project" value="UniProtKB-KW"/>
</dbReference>
<keyword evidence="4 6" id="KW-0067">ATP-binding</keyword>
<evidence type="ECO:0000313" key="9">
    <source>
        <dbReference type="EMBL" id="EOB11609.1"/>
    </source>
</evidence>
<dbReference type="InterPro" id="IPR008271">
    <property type="entry name" value="Ser/Thr_kinase_AS"/>
</dbReference>
<keyword evidence="9" id="KW-0396">Initiation factor</keyword>
<dbReference type="OrthoDB" id="2193870at2759"/>
<dbReference type="Pfam" id="PF00069">
    <property type="entry name" value="Pkinase"/>
    <property type="match status" value="1"/>
</dbReference>
<keyword evidence="9" id="KW-0648">Protein biosynthesis</keyword>
<dbReference type="InterPro" id="IPR011009">
    <property type="entry name" value="Kinase-like_dom_sf"/>
</dbReference>
<accession>R0M0Q6</accession>
<evidence type="ECO:0000256" key="2">
    <source>
        <dbReference type="ARBA" id="ARBA00022741"/>
    </source>
</evidence>
<dbReference type="Proteomes" id="UP000016927">
    <property type="component" value="Unassembled WGS sequence"/>
</dbReference>
<dbReference type="PROSITE" id="PS00108">
    <property type="entry name" value="PROTEIN_KINASE_ST"/>
    <property type="match status" value="1"/>
</dbReference>
<evidence type="ECO:0000256" key="4">
    <source>
        <dbReference type="ARBA" id="ARBA00022840"/>
    </source>
</evidence>
<evidence type="ECO:0000313" key="10">
    <source>
        <dbReference type="Proteomes" id="UP000016927"/>
    </source>
</evidence>
<dbReference type="GO" id="GO:0005634">
    <property type="term" value="C:nucleus"/>
    <property type="evidence" value="ECO:0007669"/>
    <property type="project" value="TreeGrafter"/>
</dbReference>
<dbReference type="GO" id="GO:0005524">
    <property type="term" value="F:ATP binding"/>
    <property type="evidence" value="ECO:0007669"/>
    <property type="project" value="UniProtKB-UniRule"/>
</dbReference>
<proteinExistence type="inferred from homology"/>
<feature type="binding site" evidence="6">
    <location>
        <position position="43"/>
    </location>
    <ligand>
        <name>ATP</name>
        <dbReference type="ChEBI" id="CHEBI:30616"/>
    </ligand>
</feature>
<evidence type="ECO:0000256" key="3">
    <source>
        <dbReference type="ARBA" id="ARBA00022777"/>
    </source>
</evidence>
<dbReference type="STRING" id="578461.R0M0Q6"/>
<evidence type="ECO:0000256" key="6">
    <source>
        <dbReference type="PROSITE-ProRule" id="PRU10141"/>
    </source>
</evidence>
<evidence type="ECO:0000256" key="1">
    <source>
        <dbReference type="ARBA" id="ARBA00022679"/>
    </source>
</evidence>
<feature type="domain" description="Protein kinase" evidence="8">
    <location>
        <begin position="14"/>
        <end position="392"/>
    </location>
</feature>
<keyword evidence="1" id="KW-0808">Transferase</keyword>
<keyword evidence="10" id="KW-1185">Reference proteome</keyword>
<dbReference type="InterPro" id="IPR000719">
    <property type="entry name" value="Prot_kinase_dom"/>
</dbReference>
<dbReference type="GO" id="GO:0005829">
    <property type="term" value="C:cytosol"/>
    <property type="evidence" value="ECO:0007669"/>
    <property type="project" value="TreeGrafter"/>
</dbReference>
<dbReference type="EMBL" id="KB909927">
    <property type="protein sequence ID" value="EOB11609.1"/>
    <property type="molecule type" value="Genomic_DNA"/>
</dbReference>
<dbReference type="HOGENOM" id="CLU_704171_0_0_1"/>
<dbReference type="PANTHER" id="PTHR11042">
    <property type="entry name" value="EUKARYOTIC TRANSLATION INITIATION FACTOR 2-ALPHA KINASE EIF2-ALPHA KINASE -RELATED"/>
    <property type="match status" value="1"/>
</dbReference>
<keyword evidence="7" id="KW-0723">Serine/threonine-protein kinase</keyword>
<dbReference type="InterPro" id="IPR017441">
    <property type="entry name" value="Protein_kinase_ATP_BS"/>
</dbReference>
<dbReference type="Gene3D" id="3.30.200.20">
    <property type="entry name" value="Phosphorylase Kinase, domain 1"/>
    <property type="match status" value="1"/>
</dbReference>
<dbReference type="OMA" id="EMELCDF"/>
<dbReference type="AlphaFoldDB" id="R0M0Q6"/>
<comment type="similarity">
    <text evidence="5">Belongs to the protein kinase superfamily. Ser/Thr protein kinase family. GCN2 subfamily.</text>
</comment>
<dbReference type="PANTHER" id="PTHR11042:SF136">
    <property type="entry name" value="EIF-2-ALPHA KINASE GCN2"/>
    <property type="match status" value="1"/>
</dbReference>
<keyword evidence="3 9" id="KW-0418">Kinase</keyword>
<keyword evidence="2 6" id="KW-0547">Nucleotide-binding</keyword>
<sequence length="392" mass="46051">MTLEKNENVVFKNYKAVSLLGKGSYGNVYEMYDLVNNESFALKEIPISSENVSSFMAEILPDCVVSHENIQKYHPFAISRRPAILKNLITRRSSSKKEIVEIKKDINQLKDDDFNVQKYFIEKNYHNCHNKNNNKNIIFEDDEEIRNNKSHSWSLGQKFKNHVVSTSKKFYMYLKTKICDFSLRDFIDFRNHLWFGMIDDDRTSLTFEGQLENQVEIPLDLYKKSVEKDKKINKKFLLEFFRCILMGLSHLHSYGIAHNDIKSSNILLDSKDFFTPKIADFGMKSYCEEKHDFKENPYNFYDFCTSFSGCSHIDQNKVNDCKSLVYILYELLYPCKTKSEMNYLLKDLKRKKTVPKDFKNLYNAEANLIETVLSDNKITASLMLTMVDNINQ</sequence>
<name>R0M0Q6_NOSB1</name>
<reference evidence="9 10" key="1">
    <citation type="journal article" date="2013" name="BMC Genomics">
        <title>Comparative genomics of parasitic silkworm microsporidia reveal an association between genome expansion and host adaptation.</title>
        <authorList>
            <person name="Pan G."/>
            <person name="Xu J."/>
            <person name="Li T."/>
            <person name="Xia Q."/>
            <person name="Liu S.L."/>
            <person name="Zhang G."/>
            <person name="Li S."/>
            <person name="Li C."/>
            <person name="Liu H."/>
            <person name="Yang L."/>
            <person name="Liu T."/>
            <person name="Zhang X."/>
            <person name="Wu Z."/>
            <person name="Fan W."/>
            <person name="Dang X."/>
            <person name="Xiang H."/>
            <person name="Tao M."/>
            <person name="Li Y."/>
            <person name="Hu J."/>
            <person name="Li Z."/>
            <person name="Lin L."/>
            <person name="Luo J."/>
            <person name="Geng L."/>
            <person name="Wang L."/>
            <person name="Long M."/>
            <person name="Wan Y."/>
            <person name="He N."/>
            <person name="Zhang Z."/>
            <person name="Lu C."/>
            <person name="Keeling P.J."/>
            <person name="Wang J."/>
            <person name="Xiang Z."/>
            <person name="Zhou Z."/>
        </authorList>
    </citation>
    <scope>NUCLEOTIDE SEQUENCE [LARGE SCALE GENOMIC DNA]</scope>
    <source>
        <strain evidence="10">CQ1 / CVCC 102059</strain>
    </source>
</reference>
<dbReference type="VEuPathDB" id="MicrosporidiaDB:NBO_1020g0001"/>